<proteinExistence type="predicted"/>
<protein>
    <submittedName>
        <fullName evidence="2">Conserved protein</fullName>
    </submittedName>
</protein>
<dbReference type="eggNOG" id="COG1403">
    <property type="taxonomic scope" value="Bacteria"/>
</dbReference>
<reference evidence="2 3" key="1">
    <citation type="journal article" date="2011" name="J. Bacteriol.">
        <title>Genome sequence of Microbacterium testaceum StLB037, an N-acylhomoserine lactone-degrading bacterium isolated from potato leaves.</title>
        <authorList>
            <person name="Morohoshi T."/>
            <person name="Wang W.-Z."/>
            <person name="Someya N."/>
            <person name="Ikeda T."/>
        </authorList>
    </citation>
    <scope>NUCLEOTIDE SEQUENCE [LARGE SCALE GENOMIC DNA]</scope>
    <source>
        <strain evidence="2 3">StLB037</strain>
    </source>
</reference>
<feature type="region of interest" description="Disordered" evidence="1">
    <location>
        <begin position="317"/>
        <end position="343"/>
    </location>
</feature>
<name>E8NFL6_MICTS</name>
<feature type="region of interest" description="Disordered" evidence="1">
    <location>
        <begin position="78"/>
        <end position="114"/>
    </location>
</feature>
<feature type="compositionally biased region" description="Gly residues" evidence="1">
    <location>
        <begin position="317"/>
        <end position="330"/>
    </location>
</feature>
<gene>
    <name evidence="2" type="ordered locus">MTES_3534</name>
</gene>
<evidence type="ECO:0000313" key="2">
    <source>
        <dbReference type="EMBL" id="BAJ76498.1"/>
    </source>
</evidence>
<dbReference type="KEGG" id="mts:MTES_3534"/>
<sequence length="567" mass="59745">MASDRVVTLIAGRDIEVLDDRELMAVMAEITAARNALDVLAACAARVIDARSARELGRAGLAQRHGHRNATELLQTLTGQSRREVTRSVKTGGDLLPSLPPSLGPDGGRSAAASGVVPEGAAGEWLDHMSRALRDGTLGHAQFQAIRVGLGEPPVERYPELDPDVLPRAWATAAERLIDEAPHLPVEELRAFARIARDRLDPVGVTLRFEERFAARSYRSWIDEHGQRHGRFVFDDDAAAWVDGILHAALRPRRGPRFVDPDALVADASDDRSGEQIAYDTLIAVMRTGAAADPAQAFGDRQPGVRIVVEASAPGAVGGRRVGGDPGGGASRPPCAASGTSKTVEKPFPAEWSRATCATRVRCRWPSMARAVLWTSVDISVCSPAPSGSRSRCAMEGASGSDAVPRSRSARCTTSTTGRRIAAGPTSTTASHFAGITTSACTIVARRSCASAIPSPGGTPTGCTLHLIRARVRCGRRLSCGRDLRVASTRREAGTGRRAVRRWVSERLGGSEAATQALALVAMPAALSVLAAPRLDRGPTNAAHGSGQSSTATISALKPAEFSTHPA</sequence>
<dbReference type="Proteomes" id="UP000008975">
    <property type="component" value="Chromosome"/>
</dbReference>
<evidence type="ECO:0000313" key="3">
    <source>
        <dbReference type="Proteomes" id="UP000008975"/>
    </source>
</evidence>
<organism evidence="2 3">
    <name type="scientific">Microbacterium testaceum (strain StLB037)</name>
    <dbReference type="NCBI Taxonomy" id="979556"/>
    <lineage>
        <taxon>Bacteria</taxon>
        <taxon>Bacillati</taxon>
        <taxon>Actinomycetota</taxon>
        <taxon>Actinomycetes</taxon>
        <taxon>Micrococcales</taxon>
        <taxon>Microbacteriaceae</taxon>
        <taxon>Microbacterium</taxon>
    </lineage>
</organism>
<accession>E8NFL6</accession>
<dbReference type="HOGENOM" id="CLU_480453_0_0_11"/>
<feature type="region of interest" description="Disordered" evidence="1">
    <location>
        <begin position="538"/>
        <end position="567"/>
    </location>
</feature>
<evidence type="ECO:0000256" key="1">
    <source>
        <dbReference type="SAM" id="MobiDB-lite"/>
    </source>
</evidence>
<reference key="2">
    <citation type="submission" date="2011-02" db="EMBL/GenBank/DDBJ databases">
        <title>Genome sequence of Microbacterium testaceum StLB037.</title>
        <authorList>
            <person name="Morohoshi T."/>
            <person name="Wang W.Z."/>
            <person name="Someya N."/>
            <person name="Ikeda T."/>
        </authorList>
    </citation>
    <scope>NUCLEOTIDE SEQUENCE</scope>
    <source>
        <strain>StLB037</strain>
    </source>
</reference>
<dbReference type="EMBL" id="AP012052">
    <property type="protein sequence ID" value="BAJ76498.1"/>
    <property type="molecule type" value="Genomic_DNA"/>
</dbReference>
<dbReference type="AlphaFoldDB" id="E8NFL6"/>